<sequence>MSPLIASKLLYEQLKPAMKTIKDEDIMVISLDDKGPRKPAKKVVKPITNKDIIVISLDD</sequence>
<protein>
    <submittedName>
        <fullName evidence="1">Uncharacterized protein</fullName>
    </submittedName>
</protein>
<comment type="caution">
    <text evidence="1">The sequence shown here is derived from an EMBL/GenBank/DDBJ whole genome shotgun (WGS) entry which is preliminary data.</text>
</comment>
<dbReference type="Proteomes" id="UP001060170">
    <property type="component" value="Chromosome 4"/>
</dbReference>
<reference evidence="1 2" key="3">
    <citation type="journal article" date="2022" name="Microbiol. Spectr.">
        <title>Folding features and dynamics of 3D genome architecture in plant fungal pathogens.</title>
        <authorList>
            <person name="Xia C."/>
        </authorList>
    </citation>
    <scope>NUCLEOTIDE SEQUENCE [LARGE SCALE GENOMIC DNA]</scope>
    <source>
        <strain evidence="1 2">93-210</strain>
    </source>
</reference>
<organism evidence="1 2">
    <name type="scientific">Puccinia striiformis f. sp. tritici</name>
    <dbReference type="NCBI Taxonomy" id="168172"/>
    <lineage>
        <taxon>Eukaryota</taxon>
        <taxon>Fungi</taxon>
        <taxon>Dikarya</taxon>
        <taxon>Basidiomycota</taxon>
        <taxon>Pucciniomycotina</taxon>
        <taxon>Pucciniomycetes</taxon>
        <taxon>Pucciniales</taxon>
        <taxon>Pucciniaceae</taxon>
        <taxon>Puccinia</taxon>
    </lineage>
</organism>
<evidence type="ECO:0000313" key="2">
    <source>
        <dbReference type="Proteomes" id="UP001060170"/>
    </source>
</evidence>
<reference evidence="2" key="2">
    <citation type="journal article" date="2018" name="Mol. Plant Microbe Interact.">
        <title>Genome sequence resources for the wheat stripe rust pathogen (Puccinia striiformis f. sp. tritici) and the barley stripe rust pathogen (Puccinia striiformis f. sp. hordei).</title>
        <authorList>
            <person name="Xia C."/>
            <person name="Wang M."/>
            <person name="Yin C."/>
            <person name="Cornejo O.E."/>
            <person name="Hulbert S.H."/>
            <person name="Chen X."/>
        </authorList>
    </citation>
    <scope>NUCLEOTIDE SEQUENCE [LARGE SCALE GENOMIC DNA]</scope>
    <source>
        <strain evidence="2">93-210</strain>
    </source>
</reference>
<dbReference type="EMBL" id="CM045868">
    <property type="protein sequence ID" value="KAI7957097.1"/>
    <property type="molecule type" value="Genomic_DNA"/>
</dbReference>
<reference evidence="2" key="1">
    <citation type="journal article" date="2018" name="BMC Genomics">
        <title>Genomic insights into host adaptation between the wheat stripe rust pathogen (Puccinia striiformis f. sp. tritici) and the barley stripe rust pathogen (Puccinia striiformis f. sp. hordei).</title>
        <authorList>
            <person name="Xia C."/>
            <person name="Wang M."/>
            <person name="Yin C."/>
            <person name="Cornejo O.E."/>
            <person name="Hulbert S.H."/>
            <person name="Chen X."/>
        </authorList>
    </citation>
    <scope>NUCLEOTIDE SEQUENCE [LARGE SCALE GENOMIC DNA]</scope>
    <source>
        <strain evidence="2">93-210</strain>
    </source>
</reference>
<accession>A0ACC0EQE0</accession>
<keyword evidence="2" id="KW-1185">Reference proteome</keyword>
<evidence type="ECO:0000313" key="1">
    <source>
        <dbReference type="EMBL" id="KAI7957097.1"/>
    </source>
</evidence>
<gene>
    <name evidence="1" type="ORF">MJO28_004192</name>
</gene>
<name>A0ACC0EQE0_9BASI</name>
<proteinExistence type="predicted"/>